<comment type="caution">
    <text evidence="1">The sequence shown here is derived from an EMBL/GenBank/DDBJ whole genome shotgun (WGS) entry which is preliminary data.</text>
</comment>
<sequence length="331" mass="37402">MSYLTELTTLMNDSLSNKVALFAGEDASKYTDQAIREAFFEILGDDKLTWQGWRNHKNEIFTVIENVLIVNLPKAWENSPFYDQFVEVKNGALGDKNEYVIDQDGILVAARFSGNHWDTDRQKLQGKRSFSVPTEWIYVRVYDDFERFLNGSTTLAEFMTKIQAAMQRDIDERIFMAFNGIGTYLPEAFKETGAYVRETMLDIIQRVQIASQSDVVLAGTKTALAAIAEGIDGRWISNAQKEEMATSGALLNLTGLGVIALEIPQVMRHASYDFKVDNKSIFVMPANTRPIKLFYEGDVRARDLTEQMTHDQTIDSQVQCKIGQAVIMSSL</sequence>
<evidence type="ECO:0000313" key="1">
    <source>
        <dbReference type="EMBL" id="HJF39353.1"/>
    </source>
</evidence>
<accession>A0A921KHQ0</accession>
<evidence type="ECO:0000313" key="2">
    <source>
        <dbReference type="Proteomes" id="UP000749320"/>
    </source>
</evidence>
<reference evidence="1" key="1">
    <citation type="journal article" date="2021" name="PeerJ">
        <title>Extensive microbial diversity within the chicken gut microbiome revealed by metagenomics and culture.</title>
        <authorList>
            <person name="Gilroy R."/>
            <person name="Ravi A."/>
            <person name="Getino M."/>
            <person name="Pursley I."/>
            <person name="Horton D.L."/>
            <person name="Alikhan N.F."/>
            <person name="Baker D."/>
            <person name="Gharbi K."/>
            <person name="Hall N."/>
            <person name="Watson M."/>
            <person name="Adriaenssens E.M."/>
            <person name="Foster-Nyarko E."/>
            <person name="Jarju S."/>
            <person name="Secka A."/>
            <person name="Antonio M."/>
            <person name="Oren A."/>
            <person name="Chaudhuri R.R."/>
            <person name="La Ragione R."/>
            <person name="Hildebrand F."/>
            <person name="Pallen M.J."/>
        </authorList>
    </citation>
    <scope>NUCLEOTIDE SEQUENCE</scope>
    <source>
        <strain evidence="1">CHK193-16274</strain>
    </source>
</reference>
<proteinExistence type="predicted"/>
<name>A0A921KHQ0_9FIRM</name>
<feature type="non-terminal residue" evidence="1">
    <location>
        <position position="331"/>
    </location>
</feature>
<reference evidence="1" key="2">
    <citation type="submission" date="2021-09" db="EMBL/GenBank/DDBJ databases">
        <authorList>
            <person name="Gilroy R."/>
        </authorList>
    </citation>
    <scope>NUCLEOTIDE SEQUENCE</scope>
    <source>
        <strain evidence="1">CHK193-16274</strain>
    </source>
</reference>
<protein>
    <submittedName>
        <fullName evidence="1">Uncharacterized protein</fullName>
    </submittedName>
</protein>
<dbReference type="EMBL" id="DYWV01000013">
    <property type="protein sequence ID" value="HJF39353.1"/>
    <property type="molecule type" value="Genomic_DNA"/>
</dbReference>
<gene>
    <name evidence="1" type="ORF">K8V91_00385</name>
</gene>
<dbReference type="AlphaFoldDB" id="A0A921KHQ0"/>
<organism evidence="1 2">
    <name type="scientific">Thomasclavelia spiroformis</name>
    <dbReference type="NCBI Taxonomy" id="29348"/>
    <lineage>
        <taxon>Bacteria</taxon>
        <taxon>Bacillati</taxon>
        <taxon>Bacillota</taxon>
        <taxon>Erysipelotrichia</taxon>
        <taxon>Erysipelotrichales</taxon>
        <taxon>Coprobacillaceae</taxon>
        <taxon>Thomasclavelia</taxon>
    </lineage>
</organism>
<dbReference type="Proteomes" id="UP000749320">
    <property type="component" value="Unassembled WGS sequence"/>
</dbReference>